<protein>
    <submittedName>
        <fullName evidence="1">Uncharacterized protein</fullName>
    </submittedName>
</protein>
<reference evidence="1" key="1">
    <citation type="submission" date="2014-12" db="EMBL/GenBank/DDBJ databases">
        <title>Insight into the proteome of Arion vulgaris.</title>
        <authorList>
            <person name="Aradska J."/>
            <person name="Bulat T."/>
            <person name="Smidak R."/>
            <person name="Sarate P."/>
            <person name="Gangsoo J."/>
            <person name="Sialana F."/>
            <person name="Bilban M."/>
            <person name="Lubec G."/>
        </authorList>
    </citation>
    <scope>NUCLEOTIDE SEQUENCE</scope>
    <source>
        <tissue evidence="1">Skin</tissue>
    </source>
</reference>
<proteinExistence type="predicted"/>
<dbReference type="AlphaFoldDB" id="A0A0B6XVE8"/>
<accession>A0A0B6XVE8</accession>
<dbReference type="EMBL" id="HACG01000405">
    <property type="protein sequence ID" value="CEK47270.1"/>
    <property type="molecule type" value="Transcribed_RNA"/>
</dbReference>
<gene>
    <name evidence="1" type="primary">ORF970</name>
</gene>
<evidence type="ECO:0000313" key="1">
    <source>
        <dbReference type="EMBL" id="CEK47270.1"/>
    </source>
</evidence>
<name>A0A0B6XVE8_9EUPU</name>
<sequence length="49" mass="5421">MLLNKCLTIMLVAGGKYISYAYSTVRSFTFSKLARTVNVNDIVEEACVS</sequence>
<organism evidence="1">
    <name type="scientific">Arion vulgaris</name>
    <dbReference type="NCBI Taxonomy" id="1028688"/>
    <lineage>
        <taxon>Eukaryota</taxon>
        <taxon>Metazoa</taxon>
        <taxon>Spiralia</taxon>
        <taxon>Lophotrochozoa</taxon>
        <taxon>Mollusca</taxon>
        <taxon>Gastropoda</taxon>
        <taxon>Heterobranchia</taxon>
        <taxon>Euthyneura</taxon>
        <taxon>Panpulmonata</taxon>
        <taxon>Eupulmonata</taxon>
        <taxon>Stylommatophora</taxon>
        <taxon>Helicina</taxon>
        <taxon>Arionoidea</taxon>
        <taxon>Arionidae</taxon>
        <taxon>Arion</taxon>
    </lineage>
</organism>
<feature type="non-terminal residue" evidence="1">
    <location>
        <position position="49"/>
    </location>
</feature>